<dbReference type="RefSeq" id="WP_057871571.1">
    <property type="nucleotide sequence ID" value="NZ_AZGB01000016.1"/>
</dbReference>
<dbReference type="PANTHER" id="PTHR43877">
    <property type="entry name" value="AMINOALKYLPHOSPHONATE N-ACETYLTRANSFERASE-RELATED-RELATED"/>
    <property type="match status" value="1"/>
</dbReference>
<dbReference type="InterPro" id="IPR050832">
    <property type="entry name" value="Bact_Acetyltransf"/>
</dbReference>
<comment type="caution">
    <text evidence="4">The sequence shown here is derived from an EMBL/GenBank/DDBJ whole genome shotgun (WGS) entry which is preliminary data.</text>
</comment>
<dbReference type="STRING" id="1423750.FC89_GL000804"/>
<accession>A0A0R1VRI1</accession>
<evidence type="ECO:0000313" key="5">
    <source>
        <dbReference type="Proteomes" id="UP000051451"/>
    </source>
</evidence>
<dbReference type="EMBL" id="AZGB01000016">
    <property type="protein sequence ID" value="KRM05940.1"/>
    <property type="molecule type" value="Genomic_DNA"/>
</dbReference>
<organism evidence="4 5">
    <name type="scientific">Liquorilactobacillus ghanensis DSM 18630</name>
    <dbReference type="NCBI Taxonomy" id="1423750"/>
    <lineage>
        <taxon>Bacteria</taxon>
        <taxon>Bacillati</taxon>
        <taxon>Bacillota</taxon>
        <taxon>Bacilli</taxon>
        <taxon>Lactobacillales</taxon>
        <taxon>Lactobacillaceae</taxon>
        <taxon>Liquorilactobacillus</taxon>
    </lineage>
</organism>
<sequence length="182" mass="21000">MATTFIRPATLTDLPAMMEIIEEARQLLAADNIPQWQDGYPNETSIEQDIENEIAYVLINDRQIAGVAALQTWPDPDYNQIYSGTWRQPDDRHYATIHRIAVAQRFRGQNLAQMFLSNLISRSLQLGFDQVRIDTHPTNQRMRHLITKFGFDLAGEIRLEERSVPERLAYQLFLTGQVQKNA</sequence>
<dbReference type="Pfam" id="PF00583">
    <property type="entry name" value="Acetyltransf_1"/>
    <property type="match status" value="1"/>
</dbReference>
<dbReference type="OrthoDB" id="9796381at2"/>
<gene>
    <name evidence="4" type="ORF">FC89_GL000804</name>
</gene>
<keyword evidence="5" id="KW-1185">Reference proteome</keyword>
<reference evidence="4 5" key="1">
    <citation type="journal article" date="2015" name="Genome Announc.">
        <title>Expanding the biotechnology potential of lactobacilli through comparative genomics of 213 strains and associated genera.</title>
        <authorList>
            <person name="Sun Z."/>
            <person name="Harris H.M."/>
            <person name="McCann A."/>
            <person name="Guo C."/>
            <person name="Argimon S."/>
            <person name="Zhang W."/>
            <person name="Yang X."/>
            <person name="Jeffery I.B."/>
            <person name="Cooney J.C."/>
            <person name="Kagawa T.F."/>
            <person name="Liu W."/>
            <person name="Song Y."/>
            <person name="Salvetti E."/>
            <person name="Wrobel A."/>
            <person name="Rasinkangas P."/>
            <person name="Parkhill J."/>
            <person name="Rea M.C."/>
            <person name="O'Sullivan O."/>
            <person name="Ritari J."/>
            <person name="Douillard F.P."/>
            <person name="Paul Ross R."/>
            <person name="Yang R."/>
            <person name="Briner A.E."/>
            <person name="Felis G.E."/>
            <person name="de Vos W.M."/>
            <person name="Barrangou R."/>
            <person name="Klaenhammer T.R."/>
            <person name="Caufield P.W."/>
            <person name="Cui Y."/>
            <person name="Zhang H."/>
            <person name="O'Toole P.W."/>
        </authorList>
    </citation>
    <scope>NUCLEOTIDE SEQUENCE [LARGE SCALE GENOMIC DNA]</scope>
    <source>
        <strain evidence="4 5">DSM 18630</strain>
    </source>
</reference>
<evidence type="ECO:0000256" key="1">
    <source>
        <dbReference type="ARBA" id="ARBA00022679"/>
    </source>
</evidence>
<dbReference type="PROSITE" id="PS51186">
    <property type="entry name" value="GNAT"/>
    <property type="match status" value="1"/>
</dbReference>
<dbReference type="Gene3D" id="3.40.630.30">
    <property type="match status" value="1"/>
</dbReference>
<dbReference type="GeneID" id="98318837"/>
<keyword evidence="2" id="KW-0012">Acyltransferase</keyword>
<feature type="domain" description="N-acetyltransferase" evidence="3">
    <location>
        <begin position="4"/>
        <end position="175"/>
    </location>
</feature>
<evidence type="ECO:0000259" key="3">
    <source>
        <dbReference type="PROSITE" id="PS51186"/>
    </source>
</evidence>
<dbReference type="PANTHER" id="PTHR43877:SF2">
    <property type="entry name" value="AMINOALKYLPHOSPHONATE N-ACETYLTRANSFERASE-RELATED"/>
    <property type="match status" value="1"/>
</dbReference>
<dbReference type="PATRIC" id="fig|1423750.3.peg.827"/>
<dbReference type="InterPro" id="IPR000182">
    <property type="entry name" value="GNAT_dom"/>
</dbReference>
<evidence type="ECO:0000256" key="2">
    <source>
        <dbReference type="ARBA" id="ARBA00023315"/>
    </source>
</evidence>
<proteinExistence type="predicted"/>
<keyword evidence="1 4" id="KW-0808">Transferase</keyword>
<dbReference type="Proteomes" id="UP000051451">
    <property type="component" value="Unassembled WGS sequence"/>
</dbReference>
<name>A0A0R1VRI1_9LACO</name>
<dbReference type="GO" id="GO:0016747">
    <property type="term" value="F:acyltransferase activity, transferring groups other than amino-acyl groups"/>
    <property type="evidence" value="ECO:0007669"/>
    <property type="project" value="InterPro"/>
</dbReference>
<dbReference type="CDD" id="cd04301">
    <property type="entry name" value="NAT_SF"/>
    <property type="match status" value="1"/>
</dbReference>
<dbReference type="InterPro" id="IPR016181">
    <property type="entry name" value="Acyl_CoA_acyltransferase"/>
</dbReference>
<protein>
    <submittedName>
        <fullName evidence="4">Acetyltransferase</fullName>
    </submittedName>
</protein>
<evidence type="ECO:0000313" key="4">
    <source>
        <dbReference type="EMBL" id="KRM05940.1"/>
    </source>
</evidence>
<dbReference type="SUPFAM" id="SSF55729">
    <property type="entry name" value="Acyl-CoA N-acyltransferases (Nat)"/>
    <property type="match status" value="1"/>
</dbReference>
<dbReference type="AlphaFoldDB" id="A0A0R1VRI1"/>